<evidence type="ECO:0000256" key="11">
    <source>
        <dbReference type="ARBA" id="ARBA00022827"/>
    </source>
</evidence>
<protein>
    <recommendedName>
        <fullName evidence="6">protoporphyrinogen oxidase</fullName>
        <ecNumber evidence="6">1.3.3.4</ecNumber>
    </recommendedName>
</protein>
<dbReference type="InterPro" id="IPR004572">
    <property type="entry name" value="Protoporphyrinogen_oxidase"/>
</dbReference>
<evidence type="ECO:0000256" key="2">
    <source>
        <dbReference type="ARBA" id="ARBA00004141"/>
    </source>
</evidence>
<dbReference type="Gene3D" id="2.60.40.1400">
    <property type="entry name" value="G protein-activated inward rectifier potassium channel 1"/>
    <property type="match status" value="1"/>
</dbReference>
<dbReference type="GO" id="GO:0004729">
    <property type="term" value="F:oxygen-dependent protoporphyrinogen oxidase activity"/>
    <property type="evidence" value="ECO:0007669"/>
    <property type="project" value="UniProtKB-EC"/>
</dbReference>
<evidence type="ECO:0000256" key="1">
    <source>
        <dbReference type="ARBA" id="ARBA00002600"/>
    </source>
</evidence>
<comment type="caution">
    <text evidence="24">The sequence shown here is derived from an EMBL/GenBank/DDBJ whole genome shotgun (WGS) entry which is preliminary data.</text>
</comment>
<evidence type="ECO:0000256" key="17">
    <source>
        <dbReference type="ARBA" id="ARBA00023244"/>
    </source>
</evidence>
<evidence type="ECO:0000256" key="22">
    <source>
        <dbReference type="SAM" id="Phobius"/>
    </source>
</evidence>
<dbReference type="PROSITE" id="PS51778">
    <property type="entry name" value="VAST"/>
    <property type="match status" value="1"/>
</dbReference>
<keyword evidence="25" id="KW-1185">Reference proteome</keyword>
<name>A0A8X7XWT4_POLSE</name>
<dbReference type="InterPro" id="IPR014756">
    <property type="entry name" value="Ig_E-set"/>
</dbReference>
<feature type="transmembrane region" description="Helical" evidence="22">
    <location>
        <begin position="634"/>
        <end position="654"/>
    </location>
</feature>
<comment type="pathway">
    <text evidence="4">Porphyrin-containing compound metabolism; protoporphyrin-IX biosynthesis; protoporphyrin-IX from protoporphyrinogen-IX: step 1/1.</text>
</comment>
<dbReference type="EMBL" id="JAATIS010000094">
    <property type="protein sequence ID" value="KAG2471422.1"/>
    <property type="molecule type" value="Genomic_DNA"/>
</dbReference>
<dbReference type="InterPro" id="IPR036188">
    <property type="entry name" value="FAD/NAD-bd_sf"/>
</dbReference>
<keyword evidence="8" id="KW-0633">Potassium transport</keyword>
<evidence type="ECO:0000256" key="20">
    <source>
        <dbReference type="ARBA" id="ARBA00047554"/>
    </source>
</evidence>
<feature type="non-terminal residue" evidence="24">
    <location>
        <position position="1"/>
    </location>
</feature>
<dbReference type="GO" id="GO:0006779">
    <property type="term" value="P:porphyrin-containing compound biosynthetic process"/>
    <property type="evidence" value="ECO:0007669"/>
    <property type="project" value="UniProtKB-KW"/>
</dbReference>
<feature type="compositionally biased region" description="Basic residues" evidence="21">
    <location>
        <begin position="577"/>
        <end position="590"/>
    </location>
</feature>
<dbReference type="InterPro" id="IPR040445">
    <property type="entry name" value="Kir_TM"/>
</dbReference>
<evidence type="ECO:0000256" key="18">
    <source>
        <dbReference type="ARBA" id="ARBA00023303"/>
    </source>
</evidence>
<dbReference type="SUPFAM" id="SSF81324">
    <property type="entry name" value="Voltage-gated potassium channels"/>
    <property type="match status" value="1"/>
</dbReference>
<evidence type="ECO:0000259" key="23">
    <source>
        <dbReference type="PROSITE" id="PS51778"/>
    </source>
</evidence>
<dbReference type="GO" id="GO:0032366">
    <property type="term" value="P:intracellular sterol transport"/>
    <property type="evidence" value="ECO:0007669"/>
    <property type="project" value="TreeGrafter"/>
</dbReference>
<evidence type="ECO:0000256" key="4">
    <source>
        <dbReference type="ARBA" id="ARBA00005073"/>
    </source>
</evidence>
<comment type="subcellular location">
    <subcellularLocation>
        <location evidence="2">Membrane</location>
        <topology evidence="2">Multi-pass membrane protein</topology>
    </subcellularLocation>
    <subcellularLocation>
        <location evidence="3">Membrane</location>
        <topology evidence="3">Single-pass membrane protein</topology>
    </subcellularLocation>
</comment>
<feature type="transmembrane region" description="Helical" evidence="22">
    <location>
        <begin position="1122"/>
        <end position="1143"/>
    </location>
</feature>
<dbReference type="Gene3D" id="1.10.287.70">
    <property type="match status" value="1"/>
</dbReference>
<feature type="region of interest" description="Disordered" evidence="21">
    <location>
        <begin position="313"/>
        <end position="342"/>
    </location>
</feature>
<feature type="region of interest" description="Disordered" evidence="21">
    <location>
        <begin position="43"/>
        <end position="130"/>
    </location>
</feature>
<feature type="region of interest" description="Disordered" evidence="21">
    <location>
        <begin position="1408"/>
        <end position="1456"/>
    </location>
</feature>
<evidence type="ECO:0000256" key="5">
    <source>
        <dbReference type="ARBA" id="ARBA00010551"/>
    </source>
</evidence>
<feature type="non-terminal residue" evidence="24">
    <location>
        <position position="1456"/>
    </location>
</feature>
<dbReference type="PANTHER" id="PTHR23319">
    <property type="entry name" value="GRAM DOMAIN CONTAINING 1B, ISOFORM E"/>
    <property type="match status" value="1"/>
</dbReference>
<dbReference type="Pfam" id="PF02893">
    <property type="entry name" value="GRAM"/>
    <property type="match status" value="1"/>
</dbReference>
<evidence type="ECO:0000256" key="10">
    <source>
        <dbReference type="ARBA" id="ARBA00022692"/>
    </source>
</evidence>
<keyword evidence="17" id="KW-0627">Porphyrin biosynthesis</keyword>
<evidence type="ECO:0000256" key="6">
    <source>
        <dbReference type="ARBA" id="ARBA00012867"/>
    </source>
</evidence>
<comment type="similarity">
    <text evidence="5">Belongs to the protoporphyrinogen/coproporphyrinogen oxidase family. Protoporphyrinogen oxidase subfamily.</text>
</comment>
<dbReference type="SUPFAM" id="SSF51905">
    <property type="entry name" value="FAD/NAD(P)-binding domain"/>
    <property type="match status" value="1"/>
</dbReference>
<dbReference type="InterPro" id="IPR011993">
    <property type="entry name" value="PH-like_dom_sf"/>
</dbReference>
<dbReference type="NCBIfam" id="TIGR00562">
    <property type="entry name" value="proto_IX_ox"/>
    <property type="match status" value="1"/>
</dbReference>
<keyword evidence="13" id="KW-0630">Potassium</keyword>
<dbReference type="InterPro" id="IPR013518">
    <property type="entry name" value="K_chnl_inward-rec_Kir_cyto"/>
</dbReference>
<dbReference type="InterPro" id="IPR031968">
    <property type="entry name" value="VASt"/>
</dbReference>
<keyword evidence="7" id="KW-0813">Transport</keyword>
<dbReference type="FunFam" id="1.10.287.70:FF:000019">
    <property type="entry name" value="G protein-activated inward rectifier potassium channel 1"/>
    <property type="match status" value="1"/>
</dbReference>
<feature type="compositionally biased region" description="Low complexity" evidence="21">
    <location>
        <begin position="81"/>
        <end position="94"/>
    </location>
</feature>
<keyword evidence="12" id="KW-0851">Voltage-gated channel</keyword>
<dbReference type="FunFam" id="2.60.40.1400:FF:000005">
    <property type="entry name" value="G protein-activated inward rectifier potassium channel 2"/>
    <property type="match status" value="1"/>
</dbReference>
<organism evidence="24 25">
    <name type="scientific">Polypterus senegalus</name>
    <name type="common">Senegal bichir</name>
    <dbReference type="NCBI Taxonomy" id="55291"/>
    <lineage>
        <taxon>Eukaryota</taxon>
        <taxon>Metazoa</taxon>
        <taxon>Chordata</taxon>
        <taxon>Craniata</taxon>
        <taxon>Vertebrata</taxon>
        <taxon>Euteleostomi</taxon>
        <taxon>Actinopterygii</taxon>
        <taxon>Polypteriformes</taxon>
        <taxon>Polypteridae</taxon>
        <taxon>Polypterus</taxon>
    </lineage>
</organism>
<reference evidence="24 25" key="1">
    <citation type="journal article" date="2021" name="Cell">
        <title>Tracing the genetic footprints of vertebrate landing in non-teleost ray-finned fishes.</title>
        <authorList>
            <person name="Bi X."/>
            <person name="Wang K."/>
            <person name="Yang L."/>
            <person name="Pan H."/>
            <person name="Jiang H."/>
            <person name="Wei Q."/>
            <person name="Fang M."/>
            <person name="Yu H."/>
            <person name="Zhu C."/>
            <person name="Cai Y."/>
            <person name="He Y."/>
            <person name="Gan X."/>
            <person name="Zeng H."/>
            <person name="Yu D."/>
            <person name="Zhu Y."/>
            <person name="Jiang H."/>
            <person name="Qiu Q."/>
            <person name="Yang H."/>
            <person name="Zhang Y.E."/>
            <person name="Wang W."/>
            <person name="Zhu M."/>
            <person name="He S."/>
            <person name="Zhang G."/>
        </authorList>
    </citation>
    <scope>NUCLEOTIDE SEQUENCE [LARGE SCALE GENOMIC DNA]</scope>
    <source>
        <strain evidence="24">Bchr_013</strain>
    </source>
</reference>
<dbReference type="InterPro" id="IPR041647">
    <property type="entry name" value="IRK_C"/>
</dbReference>
<keyword evidence="14 22" id="KW-1133">Transmembrane helix</keyword>
<dbReference type="GO" id="GO:0140268">
    <property type="term" value="C:endoplasmic reticulum-plasma membrane contact site"/>
    <property type="evidence" value="ECO:0007669"/>
    <property type="project" value="TreeGrafter"/>
</dbReference>
<evidence type="ECO:0000313" key="25">
    <source>
        <dbReference type="Proteomes" id="UP000886611"/>
    </source>
</evidence>
<dbReference type="PRINTS" id="PR01320">
    <property type="entry name" value="KIRCHANNEL"/>
</dbReference>
<dbReference type="InterPro" id="IPR004182">
    <property type="entry name" value="GRAM"/>
</dbReference>
<feature type="domain" description="VASt" evidence="23">
    <location>
        <begin position="392"/>
        <end position="563"/>
    </location>
</feature>
<keyword evidence="10 22" id="KW-0812">Transmembrane</keyword>
<evidence type="ECO:0000256" key="21">
    <source>
        <dbReference type="SAM" id="MobiDB-lite"/>
    </source>
</evidence>
<dbReference type="GO" id="GO:0005789">
    <property type="term" value="C:endoplasmic reticulum membrane"/>
    <property type="evidence" value="ECO:0007669"/>
    <property type="project" value="UniProtKB-ARBA"/>
</dbReference>
<evidence type="ECO:0000256" key="16">
    <source>
        <dbReference type="ARBA" id="ARBA00023136"/>
    </source>
</evidence>
<comment type="function">
    <text evidence="1">Catalyzes the 6-electron oxidation of protoporphyrinogen-IX to form protoporphyrin-IX.</text>
</comment>
<feature type="transmembrane region" description="Helical" evidence="22">
    <location>
        <begin position="1197"/>
        <end position="1220"/>
    </location>
</feature>
<keyword evidence="15" id="KW-0406">Ion transport</keyword>
<dbReference type="GO" id="GO:0005886">
    <property type="term" value="C:plasma membrane"/>
    <property type="evidence" value="ECO:0007669"/>
    <property type="project" value="TreeGrafter"/>
</dbReference>
<dbReference type="SUPFAM" id="SSF81296">
    <property type="entry name" value="E set domains"/>
    <property type="match status" value="1"/>
</dbReference>
<evidence type="ECO:0000256" key="12">
    <source>
        <dbReference type="ARBA" id="ARBA00022882"/>
    </source>
</evidence>
<sequence length="1456" mass="163045">MLPLVGTQNIREARTETSELAHLRTNHRQLAGVSGCQLHSSVRQIPGRTTPPSGGHRSTASNSPRSTPSSSPAVRKRLLPSGSSSRSCDGESSSITMVEKGSDSSSEKGSATPPVQPPGSSNSTPSSYPLSARNFARNAKQVLSPTYKQRNEDFRKLFKKLPDTERLIVDYSCALQKDILLQGRLYLSENWICFYSNIFRWETTITIQLKDVTSLTKEKTAKLIPNAIQICTDQDKPLSPKELWHIVHQCYGTELGLTSEDEDYVSPTDQIIPVDDAVPELLELRSEHSPRPSMDLKLDASPLANCCVNNRSMTSVESSDGGPSFLDDPEPRPESQLDGLPNQILSPASEREAVGILYSLDLINDDDIPTDMSNSSDTQDEVEVEAICTDLAGRLHINVVYHIGVDKLFELLFTDPHFIQDLFKQRNMTELAVNEWQQDNSGSSSRIISYNIGINKPVGPKTAPSIETQTLCRGSEKGKCYVIDAEVVMQGIPYQDYFYTVHRYCLTSVTRSKCRLRVSSDIRYKKHPWNLVKSFIEKNTWSGIEDYFRHLELKVSKVEALLKPEVAGSETPSKLPSLRRRKRNPSRKSHHVDGLGSLGALADKERPPRAGLGAASSFLKHAERFGGSHGISTVLLIVSFILVVLVVLNMLLFYKLWSLERAAHTLETLHTFALSDGKLPQTVTEWAHILELQKEFHNAEVRKWKQILKASVRLLDEVSELGLENEILPVTAENPASKNRFLFVNGKLQKLPSSPVAALKATPPFSKSIFHSILKEILVKRGTLDDESVHGFVERRLGKELADIAIDSLCRGVFAGDCRKLSMRSCFPPLFHAERKHGSIALGMVLGERMREESDVKQNRLIQQARKERWSQWSLKQGLQTLAESLEDHLRNTHRVEIHQEAAVQQIRMGREAAWEVHVEGGRFQADYIVSAVPANVLSSMLPPAAQPLAEELQKISPATVAVVNLEYDGLVLPVTGFGHLIPSTENRAVLGIVYDSVAFPEHNRKGPPSTRLTVMMGGAWFTEEFGSPEEADRARLLQVAVQAVKSHLNVKEMPSWSNVNVHKVPTDRTLVVASELSKKRRQRYVEKDGKCNVHHGNVRETYRYLSDIFTTLVDLKWRFNLLVFTMVYTTTWIFFGFIWWLIAYIRGDLEHAEDRSWTPCVNNLNGFVSAFLFSIETETTIGYGYRVITDKCPEGIILLLVQAILGSIVNAFMVGCMFVKISQPKKRAETLMFSNKAVISLRDGKLCLMFRVGDLRNSHIVEASIRAKLIKSKQTKEGEFIPLNQTDINVGFDTGDDRLFLVSPLIISHEVNEHSPFWEISRAQLEKEEFEIVVILEGMVEATGMTCQARSSYLDSEVMWGQRFMPVLTLEEGFYEVDYDTFHNTYETPTPTCSAKELAELAKKGEAIPLAPPAGHPQRLTPGTESEHQQARGADERALEEQTISNGDLSRGDAE</sequence>
<dbReference type="SUPFAM" id="SSF54373">
    <property type="entry name" value="FAD-linked reductases, C-terminal domain"/>
    <property type="match status" value="1"/>
</dbReference>
<keyword evidence="11" id="KW-0274">FAD</keyword>
<feature type="region of interest" description="Disordered" evidence="21">
    <location>
        <begin position="568"/>
        <end position="608"/>
    </location>
</feature>
<dbReference type="Pfam" id="PF16016">
    <property type="entry name" value="VASt"/>
    <property type="match status" value="1"/>
</dbReference>
<dbReference type="GO" id="GO:0015485">
    <property type="term" value="F:cholesterol binding"/>
    <property type="evidence" value="ECO:0007669"/>
    <property type="project" value="TreeGrafter"/>
</dbReference>
<dbReference type="Pfam" id="PF01007">
    <property type="entry name" value="IRK"/>
    <property type="match status" value="1"/>
</dbReference>
<accession>A0A8X7XWT4</accession>
<keyword evidence="18" id="KW-0407">Ion channel</keyword>
<evidence type="ECO:0000256" key="7">
    <source>
        <dbReference type="ARBA" id="ARBA00022448"/>
    </source>
</evidence>
<evidence type="ECO:0000256" key="3">
    <source>
        <dbReference type="ARBA" id="ARBA00004167"/>
    </source>
</evidence>
<feature type="compositionally biased region" description="Low complexity" evidence="21">
    <location>
        <begin position="57"/>
        <end position="73"/>
    </location>
</feature>
<dbReference type="InterPro" id="IPR002937">
    <property type="entry name" value="Amino_oxidase"/>
</dbReference>
<evidence type="ECO:0000256" key="19">
    <source>
        <dbReference type="ARBA" id="ARBA00034430"/>
    </source>
</evidence>
<evidence type="ECO:0000256" key="9">
    <source>
        <dbReference type="ARBA" id="ARBA00022630"/>
    </source>
</evidence>
<evidence type="ECO:0000313" key="24">
    <source>
        <dbReference type="EMBL" id="KAG2471422.1"/>
    </source>
</evidence>
<comment type="catalytic activity">
    <reaction evidence="19">
        <text>K(+)(in) = K(+)(out)</text>
        <dbReference type="Rhea" id="RHEA:29463"/>
        <dbReference type="ChEBI" id="CHEBI:29103"/>
    </reaction>
</comment>
<dbReference type="CDD" id="cd13220">
    <property type="entry name" value="PH-GRAM_GRAMDC"/>
    <property type="match status" value="1"/>
</dbReference>
<dbReference type="GO" id="GO:0120020">
    <property type="term" value="F:cholesterol transfer activity"/>
    <property type="evidence" value="ECO:0007669"/>
    <property type="project" value="TreeGrafter"/>
</dbReference>
<feature type="compositionally biased region" description="Low complexity" evidence="21">
    <location>
        <begin position="118"/>
        <end position="130"/>
    </location>
</feature>
<evidence type="ECO:0000256" key="13">
    <source>
        <dbReference type="ARBA" id="ARBA00022958"/>
    </source>
</evidence>
<dbReference type="Proteomes" id="UP000886611">
    <property type="component" value="Unassembled WGS sequence"/>
</dbReference>
<dbReference type="GO" id="GO:0034702">
    <property type="term" value="C:monoatomic ion channel complex"/>
    <property type="evidence" value="ECO:0007669"/>
    <property type="project" value="UniProtKB-KW"/>
</dbReference>
<dbReference type="InterPro" id="IPR051482">
    <property type="entry name" value="Cholesterol_transport"/>
</dbReference>
<dbReference type="InterPro" id="IPR016449">
    <property type="entry name" value="K_chnl_inward-rec_Kir"/>
</dbReference>
<evidence type="ECO:0000256" key="14">
    <source>
        <dbReference type="ARBA" id="ARBA00022989"/>
    </source>
</evidence>
<dbReference type="Gene3D" id="3.50.50.60">
    <property type="entry name" value="FAD/NAD(P)-binding domain"/>
    <property type="match status" value="1"/>
</dbReference>
<dbReference type="EC" id="1.3.3.4" evidence="6"/>
<dbReference type="GO" id="GO:0005242">
    <property type="term" value="F:inward rectifier potassium channel activity"/>
    <property type="evidence" value="ECO:0007669"/>
    <property type="project" value="InterPro"/>
</dbReference>
<dbReference type="Pfam" id="PF17655">
    <property type="entry name" value="IRK_C"/>
    <property type="match status" value="1"/>
</dbReference>
<keyword evidence="16 22" id="KW-0472">Membrane</keyword>
<keyword evidence="9" id="KW-0285">Flavoprotein</keyword>
<proteinExistence type="inferred from homology"/>
<comment type="catalytic activity">
    <reaction evidence="20">
        <text>protoporphyrinogen IX + 3 O2 = protoporphyrin IX + 3 H2O2</text>
        <dbReference type="Rhea" id="RHEA:25576"/>
        <dbReference type="ChEBI" id="CHEBI:15379"/>
        <dbReference type="ChEBI" id="CHEBI:16240"/>
        <dbReference type="ChEBI" id="CHEBI:57306"/>
        <dbReference type="ChEBI" id="CHEBI:57307"/>
        <dbReference type="EC" id="1.3.3.4"/>
    </reaction>
</comment>
<feature type="compositionally biased region" description="Basic and acidic residues" evidence="21">
    <location>
        <begin position="1426"/>
        <end position="1441"/>
    </location>
</feature>
<evidence type="ECO:0000256" key="8">
    <source>
        <dbReference type="ARBA" id="ARBA00022538"/>
    </source>
</evidence>
<dbReference type="Pfam" id="PF01593">
    <property type="entry name" value="Amino_oxidase"/>
    <property type="match status" value="1"/>
</dbReference>
<dbReference type="PANTHER" id="PTHR23319:SF8">
    <property type="entry name" value="PROTEIN ASTER-A"/>
    <property type="match status" value="1"/>
</dbReference>
<dbReference type="Gene3D" id="2.30.29.30">
    <property type="entry name" value="Pleckstrin-homology domain (PH domain)/Phosphotyrosine-binding domain (PTB)"/>
    <property type="match status" value="1"/>
</dbReference>
<dbReference type="SMART" id="SM00568">
    <property type="entry name" value="GRAM"/>
    <property type="match status" value="1"/>
</dbReference>
<gene>
    <name evidence="24" type="primary">Kcnj5_2</name>
    <name evidence="24" type="ORF">GTO96_0006641</name>
</gene>
<evidence type="ECO:0000256" key="15">
    <source>
        <dbReference type="ARBA" id="ARBA00023065"/>
    </source>
</evidence>